<feature type="transmembrane region" description="Helical" evidence="7">
    <location>
        <begin position="96"/>
        <end position="116"/>
    </location>
</feature>
<dbReference type="InterPro" id="IPR036640">
    <property type="entry name" value="ABC1_TM_sf"/>
</dbReference>
<evidence type="ECO:0000259" key="9">
    <source>
        <dbReference type="PROSITE" id="PS50929"/>
    </source>
</evidence>
<keyword evidence="4 10" id="KW-0067">ATP-binding</keyword>
<evidence type="ECO:0000259" key="8">
    <source>
        <dbReference type="PROSITE" id="PS50893"/>
    </source>
</evidence>
<dbReference type="InterPro" id="IPR011527">
    <property type="entry name" value="ABC1_TM_dom"/>
</dbReference>
<dbReference type="InterPro" id="IPR027417">
    <property type="entry name" value="P-loop_NTPase"/>
</dbReference>
<feature type="domain" description="ABC transmembrane type-1" evidence="9">
    <location>
        <begin position="1"/>
        <end position="242"/>
    </location>
</feature>
<protein>
    <submittedName>
        <fullName evidence="10">ATP-binding cassette subfamily B protein</fullName>
    </submittedName>
</protein>
<feature type="transmembrane region" description="Helical" evidence="7">
    <location>
        <begin position="198"/>
        <end position="222"/>
    </location>
</feature>
<dbReference type="PANTHER" id="PTHR43394:SF1">
    <property type="entry name" value="ATP-BINDING CASSETTE SUB-FAMILY B MEMBER 10, MITOCHONDRIAL"/>
    <property type="match status" value="1"/>
</dbReference>
<evidence type="ECO:0000256" key="4">
    <source>
        <dbReference type="ARBA" id="ARBA00022840"/>
    </source>
</evidence>
<gene>
    <name evidence="10" type="ORF">J2Z66_000379</name>
</gene>
<dbReference type="InterPro" id="IPR003593">
    <property type="entry name" value="AAA+_ATPase"/>
</dbReference>
<evidence type="ECO:0000256" key="1">
    <source>
        <dbReference type="ARBA" id="ARBA00004651"/>
    </source>
</evidence>
<dbReference type="GO" id="GO:0005524">
    <property type="term" value="F:ATP binding"/>
    <property type="evidence" value="ECO:0007669"/>
    <property type="project" value="UniProtKB-KW"/>
</dbReference>
<comment type="subcellular location">
    <subcellularLocation>
        <location evidence="1">Cell membrane</location>
        <topology evidence="1">Multi-pass membrane protein</topology>
    </subcellularLocation>
</comment>
<dbReference type="InterPro" id="IPR017871">
    <property type="entry name" value="ABC_transporter-like_CS"/>
</dbReference>
<evidence type="ECO:0000256" key="7">
    <source>
        <dbReference type="SAM" id="Phobius"/>
    </source>
</evidence>
<keyword evidence="3" id="KW-0547">Nucleotide-binding</keyword>
<dbReference type="Pfam" id="PF00005">
    <property type="entry name" value="ABC_tran"/>
    <property type="match status" value="1"/>
</dbReference>
<dbReference type="Proteomes" id="UP001519287">
    <property type="component" value="Unassembled WGS sequence"/>
</dbReference>
<dbReference type="PROSITE" id="PS50929">
    <property type="entry name" value="ABC_TM1F"/>
    <property type="match status" value="1"/>
</dbReference>
<dbReference type="EMBL" id="JAGGLB010000001">
    <property type="protein sequence ID" value="MBP1988784.1"/>
    <property type="molecule type" value="Genomic_DNA"/>
</dbReference>
<keyword evidence="2 7" id="KW-0812">Transmembrane</keyword>
<keyword evidence="6 7" id="KW-0472">Membrane</keyword>
<evidence type="ECO:0000313" key="11">
    <source>
        <dbReference type="Proteomes" id="UP001519287"/>
    </source>
</evidence>
<keyword evidence="11" id="KW-1185">Reference proteome</keyword>
<evidence type="ECO:0000256" key="3">
    <source>
        <dbReference type="ARBA" id="ARBA00022741"/>
    </source>
</evidence>
<dbReference type="PROSITE" id="PS00211">
    <property type="entry name" value="ABC_TRANSPORTER_1"/>
    <property type="match status" value="1"/>
</dbReference>
<feature type="transmembrane region" description="Helical" evidence="7">
    <location>
        <begin position="122"/>
        <end position="140"/>
    </location>
</feature>
<reference evidence="10 11" key="1">
    <citation type="submission" date="2021-03" db="EMBL/GenBank/DDBJ databases">
        <title>Genomic Encyclopedia of Type Strains, Phase IV (KMG-IV): sequencing the most valuable type-strain genomes for metagenomic binning, comparative biology and taxonomic classification.</title>
        <authorList>
            <person name="Goeker M."/>
        </authorList>
    </citation>
    <scope>NUCLEOTIDE SEQUENCE [LARGE SCALE GENOMIC DNA]</scope>
    <source>
        <strain evidence="10 11">DSM 26048</strain>
    </source>
</reference>
<dbReference type="SUPFAM" id="SSF52540">
    <property type="entry name" value="P-loop containing nucleoside triphosphate hydrolases"/>
    <property type="match status" value="1"/>
</dbReference>
<organism evidence="10 11">
    <name type="scientific">Paenibacillus eucommiae</name>
    <dbReference type="NCBI Taxonomy" id="1355755"/>
    <lineage>
        <taxon>Bacteria</taxon>
        <taxon>Bacillati</taxon>
        <taxon>Bacillota</taxon>
        <taxon>Bacilli</taxon>
        <taxon>Bacillales</taxon>
        <taxon>Paenibacillaceae</taxon>
        <taxon>Paenibacillus</taxon>
    </lineage>
</organism>
<dbReference type="InterPro" id="IPR003439">
    <property type="entry name" value="ABC_transporter-like_ATP-bd"/>
</dbReference>
<dbReference type="PROSITE" id="PS50893">
    <property type="entry name" value="ABC_TRANSPORTER_2"/>
    <property type="match status" value="1"/>
</dbReference>
<dbReference type="SMART" id="SM00382">
    <property type="entry name" value="AAA"/>
    <property type="match status" value="1"/>
</dbReference>
<dbReference type="InterPro" id="IPR039421">
    <property type="entry name" value="Type_1_exporter"/>
</dbReference>
<keyword evidence="5 7" id="KW-1133">Transmembrane helix</keyword>
<evidence type="ECO:0000256" key="6">
    <source>
        <dbReference type="ARBA" id="ARBA00023136"/>
    </source>
</evidence>
<feature type="transmembrane region" description="Helical" evidence="7">
    <location>
        <begin position="234"/>
        <end position="258"/>
    </location>
</feature>
<dbReference type="Gene3D" id="1.20.1560.10">
    <property type="entry name" value="ABC transporter type 1, transmembrane domain"/>
    <property type="match status" value="1"/>
</dbReference>
<feature type="domain" description="ABC transporter" evidence="8">
    <location>
        <begin position="293"/>
        <end position="526"/>
    </location>
</feature>
<evidence type="ECO:0000256" key="2">
    <source>
        <dbReference type="ARBA" id="ARBA00022692"/>
    </source>
</evidence>
<dbReference type="Pfam" id="PF00664">
    <property type="entry name" value="ABC_membrane"/>
    <property type="match status" value="1"/>
</dbReference>
<proteinExistence type="predicted"/>
<evidence type="ECO:0000256" key="5">
    <source>
        <dbReference type="ARBA" id="ARBA00022989"/>
    </source>
</evidence>
<sequence>MTKYILEWVLPQKNWNLLLIVAVCIMLVPIIGSAMIVVETYTTRFLYSLYGRGQADLYNGIQHQSLAWLQKKRMGDLITRVLDDTRTINQLFDGTIFFMLFLFITIVIGAIVLLFLHIQLGAAMIALWVLHAIIISRLGGRVKQKAAELQQQTSDVTETAREMLYGAEWITLSGQEAKALETMKNCFHREWSITRRGLLADNVVQITDVLLQSCFLAFMYYLGGRLVTDGSMTIGSLVSFIAVYTWLRPFGIALYGMYLTAKRTSPSIERVAEIAYPAKSITGVEPKGGLNTLVLDKVSFHYEEKAILNQISLQLTAGSAISLVGPRGSGKSTLADILLRLQAPTSGSIYINGIPMEQLDESWIRRHILCVTQDIVLRSGTLLDNLTFGCSDVDPEALKQALTCAELDVWAASLPNGLLTEVGEHGLSISGGERQRISIARALIRRPSLLILDECTSALDTNTEQRLLDKLIDRLPQTTLIFITHRMAVTKHSHRIYVLREGCIVEEGHYGELAAKNGLYRELANQRT</sequence>
<accession>A0ABS4IQ92</accession>
<feature type="transmembrane region" description="Helical" evidence="7">
    <location>
        <begin position="15"/>
        <end position="38"/>
    </location>
</feature>
<comment type="caution">
    <text evidence="10">The sequence shown here is derived from an EMBL/GenBank/DDBJ whole genome shotgun (WGS) entry which is preliminary data.</text>
</comment>
<dbReference type="PANTHER" id="PTHR43394">
    <property type="entry name" value="ATP-DEPENDENT PERMEASE MDL1, MITOCHONDRIAL"/>
    <property type="match status" value="1"/>
</dbReference>
<evidence type="ECO:0000313" key="10">
    <source>
        <dbReference type="EMBL" id="MBP1988784.1"/>
    </source>
</evidence>
<dbReference type="CDD" id="cd07346">
    <property type="entry name" value="ABC_6TM_exporters"/>
    <property type="match status" value="1"/>
</dbReference>
<dbReference type="SUPFAM" id="SSF90123">
    <property type="entry name" value="ABC transporter transmembrane region"/>
    <property type="match status" value="1"/>
</dbReference>
<dbReference type="Gene3D" id="3.40.50.300">
    <property type="entry name" value="P-loop containing nucleotide triphosphate hydrolases"/>
    <property type="match status" value="1"/>
</dbReference>
<name>A0ABS4IQ92_9BACL</name>